<keyword evidence="21" id="KW-1185">Reference proteome</keyword>
<comment type="caution">
    <text evidence="20">The sequence shown here is derived from an EMBL/GenBank/DDBJ whole genome shotgun (WGS) entry which is preliminary data.</text>
</comment>
<feature type="compositionally biased region" description="Basic and acidic residues" evidence="16">
    <location>
        <begin position="2796"/>
        <end position="2806"/>
    </location>
</feature>
<organism evidence="20 21">
    <name type="scientific">Engystomops pustulosus</name>
    <name type="common">Tungara frog</name>
    <name type="synonym">Physalaemus pustulosus</name>
    <dbReference type="NCBI Taxonomy" id="76066"/>
    <lineage>
        <taxon>Eukaryota</taxon>
        <taxon>Metazoa</taxon>
        <taxon>Chordata</taxon>
        <taxon>Craniata</taxon>
        <taxon>Vertebrata</taxon>
        <taxon>Euteleostomi</taxon>
        <taxon>Amphibia</taxon>
        <taxon>Batrachia</taxon>
        <taxon>Anura</taxon>
        <taxon>Neobatrachia</taxon>
        <taxon>Hyloidea</taxon>
        <taxon>Leptodactylidae</taxon>
        <taxon>Leiuperinae</taxon>
        <taxon>Engystomops</taxon>
    </lineage>
</organism>
<dbReference type="InterPro" id="IPR056887">
    <property type="entry name" value="SYNE1/2_dom"/>
</dbReference>
<feature type="region of interest" description="Disordered" evidence="16">
    <location>
        <begin position="7238"/>
        <end position="7272"/>
    </location>
</feature>
<dbReference type="SMART" id="SM00033">
    <property type="entry name" value="CH"/>
    <property type="match status" value="2"/>
</dbReference>
<feature type="compositionally biased region" description="Polar residues" evidence="16">
    <location>
        <begin position="7246"/>
        <end position="7256"/>
    </location>
</feature>
<keyword evidence="9 14" id="KW-0472">Membrane</keyword>
<dbReference type="InterPro" id="IPR002017">
    <property type="entry name" value="Spectrin_repeat"/>
</dbReference>
<feature type="region of interest" description="Disordered" evidence="16">
    <location>
        <begin position="1887"/>
        <end position="1927"/>
    </location>
</feature>
<dbReference type="InterPro" id="IPR057057">
    <property type="entry name" value="Spectrin_SYNE1"/>
</dbReference>
<keyword evidence="11" id="KW-0206">Cytoskeleton</keyword>
<dbReference type="FunFam" id="1.10.418.10:FF:000050">
    <property type="entry name" value="nesprin-2 isoform X2"/>
    <property type="match status" value="1"/>
</dbReference>
<feature type="compositionally biased region" description="Basic and acidic residues" evidence="16">
    <location>
        <begin position="7263"/>
        <end position="7272"/>
    </location>
</feature>
<feature type="compositionally biased region" description="Polar residues" evidence="16">
    <location>
        <begin position="2605"/>
        <end position="2621"/>
    </location>
</feature>
<feature type="compositionally biased region" description="Polar residues" evidence="16">
    <location>
        <begin position="681"/>
        <end position="690"/>
    </location>
</feature>
<evidence type="ECO:0000256" key="17">
    <source>
        <dbReference type="SAM" id="Phobius"/>
    </source>
</evidence>
<evidence type="ECO:0000313" key="21">
    <source>
        <dbReference type="Proteomes" id="UP000824782"/>
    </source>
</evidence>
<dbReference type="SUPFAM" id="SSF47576">
    <property type="entry name" value="Calponin-homology domain, CH-domain"/>
    <property type="match status" value="1"/>
</dbReference>
<feature type="compositionally biased region" description="Basic residues" evidence="16">
    <location>
        <begin position="2189"/>
        <end position="2201"/>
    </location>
</feature>
<dbReference type="GO" id="GO:0003779">
    <property type="term" value="F:actin binding"/>
    <property type="evidence" value="ECO:0007669"/>
    <property type="project" value="UniProtKB-KW"/>
</dbReference>
<evidence type="ECO:0008006" key="22">
    <source>
        <dbReference type="Google" id="ProtNLM"/>
    </source>
</evidence>
<feature type="coiled-coil region" evidence="15">
    <location>
        <begin position="5099"/>
        <end position="5126"/>
    </location>
</feature>
<feature type="topological domain" description="Cytoplasmic" evidence="14">
    <location>
        <begin position="1"/>
        <end position="7288"/>
    </location>
</feature>
<feature type="coiled-coil region" evidence="15">
    <location>
        <begin position="1719"/>
        <end position="1746"/>
    </location>
</feature>
<dbReference type="PROSITE" id="PS50021">
    <property type="entry name" value="CH"/>
    <property type="match status" value="2"/>
</dbReference>
<feature type="region of interest" description="Disordered" evidence="16">
    <location>
        <begin position="2771"/>
        <end position="2815"/>
    </location>
</feature>
<dbReference type="Gene3D" id="1.20.58.60">
    <property type="match status" value="12"/>
</dbReference>
<feature type="transmembrane region" description="Helical" evidence="17">
    <location>
        <begin position="7289"/>
        <end position="7309"/>
    </location>
</feature>
<feature type="coiled-coil region" evidence="15">
    <location>
        <begin position="4727"/>
        <end position="4789"/>
    </location>
</feature>
<feature type="region of interest" description="Disordered" evidence="16">
    <location>
        <begin position="1940"/>
        <end position="1979"/>
    </location>
</feature>
<feature type="domain" description="KASH" evidence="19">
    <location>
        <begin position="7280"/>
        <end position="7339"/>
    </location>
</feature>
<dbReference type="PANTHER" id="PTHR14514">
    <property type="entry name" value="PKA ANCHORING PROTEIN"/>
    <property type="match status" value="1"/>
</dbReference>
<dbReference type="FunFam" id="1.20.58.60:FF:000112">
    <property type="entry name" value="nesprin-1 isoform X4"/>
    <property type="match status" value="1"/>
</dbReference>
<evidence type="ECO:0000259" key="19">
    <source>
        <dbReference type="PROSITE" id="PS51049"/>
    </source>
</evidence>
<feature type="compositionally biased region" description="Polar residues" evidence="16">
    <location>
        <begin position="2387"/>
        <end position="2408"/>
    </location>
</feature>
<dbReference type="InterPro" id="IPR012315">
    <property type="entry name" value="KASH"/>
</dbReference>
<dbReference type="Pfam" id="PF10541">
    <property type="entry name" value="KASH"/>
    <property type="match status" value="1"/>
</dbReference>
<evidence type="ECO:0000256" key="13">
    <source>
        <dbReference type="ARBA" id="ARBA00046312"/>
    </source>
</evidence>
<feature type="coiled-coil region" evidence="15">
    <location>
        <begin position="4118"/>
        <end position="4173"/>
    </location>
</feature>
<dbReference type="InterPro" id="IPR001589">
    <property type="entry name" value="Actinin_actin-bd_CS"/>
</dbReference>
<feature type="coiled-coil region" evidence="15">
    <location>
        <begin position="6269"/>
        <end position="6303"/>
    </location>
</feature>
<dbReference type="Proteomes" id="UP000824782">
    <property type="component" value="Unassembled WGS sequence"/>
</dbReference>
<evidence type="ECO:0000256" key="11">
    <source>
        <dbReference type="ARBA" id="ARBA00023212"/>
    </source>
</evidence>
<evidence type="ECO:0000256" key="7">
    <source>
        <dbReference type="ARBA" id="ARBA00022989"/>
    </source>
</evidence>
<feature type="compositionally biased region" description="Low complexity" evidence="16">
    <location>
        <begin position="4862"/>
        <end position="4872"/>
    </location>
</feature>
<dbReference type="CDD" id="cd00176">
    <property type="entry name" value="SPEC"/>
    <property type="match status" value="5"/>
</dbReference>
<keyword evidence="7 17" id="KW-1133">Transmembrane helix</keyword>
<feature type="region of interest" description="Disordered" evidence="16">
    <location>
        <begin position="2599"/>
        <end position="2647"/>
    </location>
</feature>
<evidence type="ECO:0000256" key="14">
    <source>
        <dbReference type="PROSITE-ProRule" id="PRU00385"/>
    </source>
</evidence>
<feature type="region of interest" description="Disordered" evidence="16">
    <location>
        <begin position="6935"/>
        <end position="6986"/>
    </location>
</feature>
<dbReference type="Gene3D" id="1.10.418.10">
    <property type="entry name" value="Calponin-like domain"/>
    <property type="match status" value="2"/>
</dbReference>
<feature type="coiled-coil region" evidence="15">
    <location>
        <begin position="3045"/>
        <end position="3075"/>
    </location>
</feature>
<evidence type="ECO:0000259" key="18">
    <source>
        <dbReference type="PROSITE" id="PS50021"/>
    </source>
</evidence>
<dbReference type="InterPro" id="IPR001715">
    <property type="entry name" value="CH_dom"/>
</dbReference>
<feature type="region of interest" description="Disordered" evidence="16">
    <location>
        <begin position="6786"/>
        <end position="6852"/>
    </location>
</feature>
<dbReference type="FunFam" id="1.20.58.60:FF:000115">
    <property type="entry name" value="nesprin-2 isoform X2"/>
    <property type="match status" value="1"/>
</dbReference>
<dbReference type="SMART" id="SM00150">
    <property type="entry name" value="SPEC"/>
    <property type="match status" value="14"/>
</dbReference>
<dbReference type="SMART" id="SM01249">
    <property type="entry name" value="KASH"/>
    <property type="match status" value="1"/>
</dbReference>
<feature type="coiled-coil region" evidence="15">
    <location>
        <begin position="1558"/>
        <end position="1601"/>
    </location>
</feature>
<evidence type="ECO:0000256" key="9">
    <source>
        <dbReference type="ARBA" id="ARBA00023136"/>
    </source>
</evidence>
<feature type="domain" description="Calponin-homology (CH)" evidence="18">
    <location>
        <begin position="30"/>
        <end position="135"/>
    </location>
</feature>
<name>A0AAV7AI34_ENGPU</name>
<dbReference type="SUPFAM" id="SSF46966">
    <property type="entry name" value="Spectrin repeat"/>
    <property type="match status" value="19"/>
</dbReference>
<sequence>MSSDSGSSSTAEDQLAIDQRYQVLQADYEGTQKRTFSNWINSQLLKHPQSTVVKDLYVDIKNGHLLLDLLEVLSGEDLPREKGKNVFQSRSNIESALNFLGSRSIKLINIHVEDVISGKPSIVLGLIWQIILHFHIEGLASILANTEDQQPVKCETENVVSPTASPSPKRSAKSKWKTSAKKALLQWAQEQCSKLGSIDIKDFKSSWKNGMAFLAIIQSLRPDLIDMDKLQEMSNEEKLKEAFRLAETELKIPKLIEPEDLTISNPDEKSIMTYVAQFLQYSKNLEEPARDISDQVNKAMKWLNQQEQVLKTLFSEMKDETYTKKYQEILLFMRKFNEQKRIFMSGLAVECLPAEEQLLFKQLLENITFQIAEWKRQLDRSLPPPLDSIEAWLTEVEHLMSQALPESGSHYNTKSLLEALSEAFKALMVDAKNHMDSLRSFKNVDDNGVVLVPTDKTEEMKTRLEKILAANFSVLIDYRCAGYHVLALLEEGKPKLKHWKVKYKSQESVTNLLADYKEFVEVKQFMVLLETTYQKFTELHNQLLTTEDYSDDPGISKQYEVIELKYKTFVSSAQDAGSSLEQVLSSWTHFENNMNLITAWLDEQQRIPPSNVPMEILSKWKSVLESLNRDGNFLIERTYEKTASKISHSLKTLNNRWTRYVKQYKEQKEVSNGSRAEATEGASTTQSDTSSNSLRLFIGSLQKRGKDTRTAEMYSEFLSHLEASEKIIEVAENWAGKAEEQLSGFDQKENTQERLSVDMQDLYDNGISCQTQLEKTEVNMQALIHLLYSQEDIPPCDIDRWGHNLVSTRERVQDLVSRVSLVLHPPEQSLSDEDIKKNFESSRSKLETYITKALSLLGQRVTPEEFITQYEASLSKFGSQDLEHFLKATEHMKNISPSTKEKSRVEDVSSDVRNRWKVVHDDLEAYVRELKIHIGKKKFDELICKLDKQIKKEKNSAGVDTEELVREHEVVFSDDGCLGELSQCLKTMQDLDDKLRTSASPTTFTALITKCTKKKEELNKNAANVYLHLRSVLGKNRKDVTSSENGMMPDLNETNGTQEECIQQATNMVEDNEPNGTTLEMLLQRYDTVKRDLELLIQNSREKLVAESPKEVQDVKELQSKLHELQILLDQMNRSWLEFEATSQKVELLVHGNEKKKVSETRYSMQYSLSIVSEEIESRIHSLSITINVLLPIEEEVSLLCEQSGQTSDPAVQQFTISNIGSVYQDLQDVQSLVTDHINQCHHLESATEVIDPSSPVDVEIVQSVVQQYKTQLEVTNERMKEKEDLLKELEIFLSTLAVTKKAIQDEAAELRNDKATLLQKQENLEKLQQQVYTLRKDAETLDSRLEPAEIYLEDPEHKGPTSCQKMLEGFFEKIEIVEQSILQKLAELESGPGPEMHSLHGTLNDSSQTEMEKFTVSKLATVLQEMKEVQNTFEIEIQQLDTLDASSTEPVSEYRTELQASNEEIAERGQTLKSLQVFLSTLKATKKSIEAGLPVLGMDRNTLQEKQLSLESLEKDIYLLGKEAEKLDDCMQVAGIHLEDPENGGETSCQKMISGFFEKLESAQQAVLREIQNLQEMENREQLIKRMKDLCKNIEDIQDQIDKIGLKDPTIHAVQKRMKSLTTLEKKLETLGQEKNSIFDVYQEVLNSSQRKDLSGFEECEELWEDTKHYLAHSKEQCEVIIDLLRRFQHSRTTLTSLIQKAESTICQQSSYIGKDNLHKMMIKVQDLKQEIEDHSENVDEINSICKKLQFQISKIKRFEDAPFQTEANTLIDKWLDVCEKLDSNNENLKSAISLWSKVVQLSQELEPWTEAKIKLLESANFTSAEFLLLHTELQNQEKILEEISKKSTEIQKLLQSAELPFELQVIKTSLVNKITIISSIVSEKSKNEDKSPMAVAPDSPDTCSEAKELPQMTGNEPVNGEQKTHIEEESAAMELEPEALAKDRQKSPTRTLVVEPKRADIQEDSQGEAQGDDQSNVLNLRLTELQKRRGRLSVDLQPRLQDNEKQLASFRELLQESQDLIAIMENFKSKEASQASSPSPGIHDQQQGSKFQLEKMHLELQDKMQILERRLEGHRQYESLSAALNNKMTSFYEELLNFSGSSRENAPCELKRQKLQALRGQYEGLQSDLDQVTQLAEDVKQNSSPKGITRIQEAMDFHHSKMRGYLERMNHLTQVIEEPPLVFEKLKGKKSKKGLKKKSEHQQSAKETSLHTPLKAQEDFLVKAMMAQPQVQHVSEEYVFSEKSEEQSALEPIGHTIGEPPGIDSLESSMEPIRHSALEISEISDKELSVQSVLLPSFKAEETALKPSMHFTIEPCKHTAVDQVTVKPQEQPTVEPKVQPIEKTSMQTTVESSVQFTEELLLQPTIKTEGVPVIEPPMQTRDTLESSVQSIEEPSTQSTGDPLSQPTVDIDLSVQSTVEPLLHHAVETQVQPSLEPSVQPIVDLSVQSTVEPTKETPVQPTLEPSVRTIEELLMQSTDDISVLPTIRLLVQPTPEPSVQSTGGPPVQPTVESSVQALEELSIRSIVSVDPPVALEQSTEEPLVQSTVQPTVQPTIEPQLQPTLESFVRLIVEQPVKSTVEESVQTTKELSIHSTEDISVFPSVGQSEPPSKEQSLQPSIEPSVPPLEIPPGKLREELPATPTLKPSVMSTIQPSVQPAVESSEKFIETLCIKSTVSVQSTVDLSVAPTIEPIIQKTVEILVKPTEKPEETPLVQHTESSIQSIENHLEQNIEQLPSISSSKLPSLQSLGQSALPPSVLSTKELIAEPEMEESIGSDVQSPAINEPKAQYAQKPTDTRNAKESKSSKSRKKKKKIAAVLEVESKAIREPITTIQKTDPKSHFMESVDGESIHKEHYVDVTDSSGEAAEGKTLEEAKSGRQEASGQPQTLLQDCNSYRSQPEASVNGLTVSDSDSLHVSGLITTVVEGLTMTDTLPEDGEKLVILNEGQVNNPQTLVVDVPAPQRNSVDTESEILSKELQPHITVYQQEALEIFSRISQILGEELLQEKPLGELTWKIKMGCAKKDTQRQQMLEGLRKNINKFSMETIKLNVMEIDQEIEEIEKLFIDITKLQDSRLGLEAPDSDVKNSECEELKKLMAIKTEKQKLLQEVTAFQNALSSARLSYQKLIKEKENLKISSTDSHQSHLDKLGNILEKIAKEKETLSLLKSHQSNIEGNVVLYKDKDEIYVDIRQLEAFWDQTELRIHREFDRLMKEADELQFLQKNVDHLQSIIQVQQDFLDQPTPSPEDIVKASLVLSADTEAIKHLFSSLRHVCELHIKRSCGGKESKSLECSLDNLQGSLDSLVERVKDRQLTRCQTPEALLDQYPFLKPLFDSHIWIKKLQNMMTSDQRIALLPEDVEKQIRSTKNVHKEILDRKSAINSDIEESKHISQGTDPAALRDICLFFQQLQELYQEQIIQSVDRLQKLESGLEKRLALFSEIEKLKELLHCLEKEATPVKRGIFTAAELCEQLNCLKAKTTELEEIEGLVLTLLRNSQSYHRELKISEQLYLNDILRSLKSKARRIRRLEEKKFLHTEKLLRICNEFQERTTSFSRELSSLQPIEPEMHDEAEQQAGDGSEKKFQVSQNAISSSQVHLSEILSYKGLFEDSGLYWDGLTVDNLQNKCLSFPIDRSGHFGHNEPVKESYQGLLEEAKVMCFSVQRDALAIATHFDVIEAQVLCKKIKKISILATEALILLLEKHDSQDALHDEEPTARALAENMDRLHQSLCQLITGFHTMEKSIKYRLEQTLCNLRKIQHDLLQPYVVNLDSYEIQEKLLSLEVLEEICKSELNSLRAISHQASSEELTGQFNDIEDIGKQVENTIHQHIETLKKTFDILKDLKKMISKLAELFSQFEESLQDKPVDSTNKEDLVAFLTSQQEGINSAIVEILNITRQLKSRCSPQAQEELDELMDQVTRKNMSLAEMFERKQSEFARYHEKYHLFKSKKQNIYKDHEEMEVIIRDSFSQEPASYKAVLDQWEKSKSMVTKINSYEEELLQLKQSARDRSTVSGDDVFLYDKEVASLWDRWLFLLGVCRDWELYCEELKIEWKFISELMEREVILLDNCQDETLDKPDVKQKTAQLLKSVTEICLFEETVKMQRLQLSLLIYRIQNILGKAEGNRETAIKEINSMQDKCKVLLQKSNKNKKEIQRELKDRQSLKDELAAVKKSLQQVPSKLENLEPADVETTRAALQEIQSFIETQKETAKLVMEKVSARYAEHSPIELLSQAEECQTYLLEMEEKVKHEVLQSSPENIMNRKVNEIKSGLQSIEIHLTEKSQNILQAKELQKKLWDELDTWLSKLHSLEDEVQEMAEEDPSQAQEWMDKLTEPFSHYQQVTHLVEHRSANLNKASSKLEEYEDTLKSIQAWIQSTDTLLHEEMKDCSAKVLNKHVVALEIALDDSEQKQQLLDSIQSELSELAMIFETESIVERFTDVRSKVLDARQRILKVLPDIQIITHEVLAIEDEVKKMERTVNKIKTILTSNDIDDMSPNDHHVHGQVMLDNINHIKKTIAEIEAYRPTLPLSESGVQSLCVFRRMVVVLKEAEMLEKVIMEQNQLLEPIISEMSELEKEHEKAQQISRDDSSEIKEKTEVLKKHMERLNQKKEVILLSQRNLLNEHLERLSLEPHDQDLESMLSPITEGADIIQMEDHTRDSYFLPSLTEETEDSTLIVEEQVGDAGKTVSCVQPEMILSDCQGKVTEVELWQRKVKLSLEESRQDPDMLQSMEEQLAECQKTLQETEKKINLLLENSDYRQQGNGTVLAEAETLSLKLKALKNSLENVQEMLQLRSNTSDQIHFGVKEEKLLNLSPVRPASPLPERTQVLSTEMINRKHPTEITVPHQEIHVPSHTRSPASDGPSTPTKPRSKTPLSVIEDITWSKWLYLQKELSYRMKATSSRHTNEPDAAKEVKISFISRIPSSTGRSSFVEESQNFLTRLKALNEEASSPLTLESARNLHGALFVWMCSVSQWLQNIEEMLDLDTLTREETAAELVLYEKLKDDLHALSEEMGSNTNMLLSPITHEGAHTSILSQCYSDLRKWLIQIHNTAKTRSKRMQGELHKHNVYQNDIRQLYDVLVKKKTELVQRLNTRGICESEKLIEEAAVYENELLSYESQVSSLNERGEKLSIPICSNQDVHKLEDVLDDTWHILRSNQDKCSCAAISKLQVEALLGGLSELLSMGKEKIEKSKEYRSRSKESLSEHIDNHRKFFSHLESQVLLLQALSSRTSSPDLDKDHIETVTQEAETLIQHSDDHCINMLVVMKNWKDFDSRHDYLRKKYESLESMMPSSSLVEESEERVTERLKQYQKIQKHLDENESRLSQIIVTGKKLQSAVACPELDGQIYKIEQQWSQMTKRVNHELHRLESLISHLASYNKDLSELSTWLESARQRLSGSRMQSLDASQKLNTIKKNLSQFYEFTNDINQKSSLKTSVVNTGNQLLRLKESDTAVLKLSLTKLEESWADLIGSLPATQDKLQQQLVEKLPSLEAITELMEWIKDDNEIRELQAIQTIPTTAADIRGLLQRYKALRREMGHNQWIVDFVNQSLLQLSVGDVESKRYERAELAERLGTMNLQWNQMQGNINTKIQDLEQALESISDQECRSQTLSNWFDAQQQRLKKLHKPSSITAAENALAECMMMEEQLKDKSSVIEELDMDKAAVGGESGSSEGGLTAEVLFKKRDQFAKQVGELEASTTSVLEHWKDYNENYGQMERMTIKLQYILHQSAAPSSSMNSLNQRLRRLQAVQEEVEQHEGKWSRLRVSLSSLKPLCSRSAMDILEQECRDIHERWTSAGEKLSEHLPGARSSLQVWQDYTGSCLELAPHIEQVEDKCELLVCAKLSEDRVKDTLEQRIQDLKILEKNVQGLRAHNLRVSELADKVLRQNPAAMDVIQSERQNTSHRIALLERRVSSKAAELTFIQNEVESFKSDLDKLQSRIKLSADVVNLVYLTEKDKEERSQVIQKHLLELSELTSDVERLNEEMFTLPLDDHTQMSLQNLNRVWFTTKATALADCREHRMIELEKNNFIQNYETWMLCLEKMEKNLTEGIAGTFDALTKQQEIFEGLQAEITINEHILPIFVNKALSVLELEDEQNRNELILKLTSLKEKWQSVIRLVQQKKKEIGGLLKQWWHFTVSKQSLEQRLCDIQEAVSSVNRQKCHSLINAQKLMYDFKDKERHLKRLQPSYYITLNNCKEILSVAGTESREILQQDLTQLQNHWQNTTQQLRAILTRFGEIAQKRHNFESKIKDKRKILHDLKARVDKPLPTLHEELHKAKGSLKELEEALDEWGDSLKDLDDMKSELSQYIIAEDGIILNNQVEALHQQWEELCLRVSMRKQEIEDRLNAWNVFNEKNKELCDWLTQMESKVLQTGDVNIEEMIEKLQKDCMEEINLFSENKVHLKQIGDQLINATNQARSKEIENKLNKVNDRWKHLFDVISSRVKNLKETLVTIQQLYKNMSNLRTWLARIESELSKPVIYSICDDQEINKKLEEQRDLQKDIEGHGPGVASVLKICERLLHDTDACANETECDSIQQTTRSLDKRWRNICSMSMERRMRIEETCRLWQKFLEDYSRFDEWLKEAEAMAASPDSSDVLYTKAKEEQKKFEAFQRQIHERLTHLELINKQYRRLARENRTDAASRLKQMVHEGNQRWDQLQKRVSSILRRLKHFTSQREDFEGTRDCILVWLTEMDLQLTNVEHFSESDIEEKMQQLVGFKQEITLNTNKIDQLIVFGEQLIQKSEAMDAVVIEDELEEIHRYCQEVFGRVYRFHERLTSRNLNLEEDRETSENDTDGEDSREIQNSSWHSTIPEVDTSHQSLCHLMPPTLPHERSGRETPVSVDSIPLEWDPTVDVGGSSMHENEEEGTYYNPLSDVEIAESPEAYVIMTTKTVQASSGKSDLETPSWHSPDKRVSTVKMEFKDDRKVKGLLTASPGTSTLMDQSSSIQGTISRSTREIESKTSNSSNEELDVKGLQGMERPEKHSGVIERWEIIQAQTLNDELSKKQSFQQWQHLLADLDSITLWLDTTEVELEQAKKMKPSSTIQELEQKVELLKGILKEFDDYKGCVISANLKSKEFQSEENNAEYRDVLNRLHLVNLRWERACNDLDSWRETLQGDLLHCEEFQERTDTLLWWLTDAEERRLKYRVMDINGNPHDLRESQKNLLLLKEEIQKRQTDANSLQDLSGNLLSSTSGVGYIEAEERMHVIVTRLRQLRRDVNQDLSALQKTLDNSETDEVDSLIPSTSHQQTEVGATPKDFASKRKGQGEVETAPKQRSFFFRVLRAAFPLQLLLLLLLFFACMIPVSEEDFSCAQANNFARSFYPMLRYTNGPPPT</sequence>
<feature type="coiled-coil region" evidence="15">
    <location>
        <begin position="1266"/>
        <end position="1345"/>
    </location>
</feature>
<feature type="coiled-coil region" evidence="15">
    <location>
        <begin position="5892"/>
        <end position="5940"/>
    </location>
</feature>
<keyword evidence="4" id="KW-0597">Phosphoprotein</keyword>
<dbReference type="PANTHER" id="PTHR14514:SF4">
    <property type="entry name" value="NESPRIN-2"/>
    <property type="match status" value="1"/>
</dbReference>
<keyword evidence="3" id="KW-0963">Cytoplasm</keyword>
<feature type="region of interest" description="Disordered" evidence="16">
    <location>
        <begin position="668"/>
        <end position="690"/>
    </location>
</feature>
<feature type="compositionally biased region" description="Polar residues" evidence="16">
    <location>
        <begin position="6937"/>
        <end position="6956"/>
    </location>
</feature>
<dbReference type="Pfam" id="PF25035">
    <property type="entry name" value="SYNE1"/>
    <property type="match status" value="1"/>
</dbReference>
<evidence type="ECO:0000256" key="2">
    <source>
        <dbReference type="ARBA" id="ARBA00008619"/>
    </source>
</evidence>
<comment type="subcellular location">
    <subcellularLocation>
        <location evidence="1">Cytoplasm</location>
        <location evidence="1">Cytoskeleton</location>
    </subcellularLocation>
    <subcellularLocation>
        <location evidence="13">Nucleus outer membrane</location>
        <topology evidence="13">Single-pass type IV membrane protein</topology>
    </subcellularLocation>
</comment>
<accession>A0AAV7AI34</accession>
<evidence type="ECO:0000256" key="4">
    <source>
        <dbReference type="ARBA" id="ARBA00022553"/>
    </source>
</evidence>
<comment type="similarity">
    <text evidence="2">Belongs to the nesprin family.</text>
</comment>
<evidence type="ECO:0000256" key="10">
    <source>
        <dbReference type="ARBA" id="ARBA00023203"/>
    </source>
</evidence>
<dbReference type="InterPro" id="IPR018159">
    <property type="entry name" value="Spectrin/alpha-actinin"/>
</dbReference>
<reference evidence="20" key="1">
    <citation type="thesis" date="2020" institute="ProQuest LLC" country="789 East Eisenhower Parkway, Ann Arbor, MI, USA">
        <title>Comparative Genomics and Chromosome Evolution.</title>
        <authorList>
            <person name="Mudd A.B."/>
        </authorList>
    </citation>
    <scope>NUCLEOTIDE SEQUENCE</scope>
    <source>
        <strain evidence="20">237g6f4</strain>
        <tissue evidence="20">Blood</tissue>
    </source>
</reference>
<dbReference type="GO" id="GO:0005640">
    <property type="term" value="C:nuclear outer membrane"/>
    <property type="evidence" value="ECO:0007669"/>
    <property type="project" value="UniProtKB-SubCell"/>
</dbReference>
<feature type="region of interest" description="Disordered" evidence="16">
    <location>
        <begin position="2381"/>
        <end position="2408"/>
    </location>
</feature>
<evidence type="ECO:0000256" key="15">
    <source>
        <dbReference type="SAM" id="Coils"/>
    </source>
</evidence>
<feature type="domain" description="Calponin-homology (CH)" evidence="18">
    <location>
        <begin position="178"/>
        <end position="283"/>
    </location>
</feature>
<evidence type="ECO:0000256" key="5">
    <source>
        <dbReference type="ARBA" id="ARBA00022692"/>
    </source>
</evidence>
<proteinExistence type="inferred from homology"/>
<dbReference type="Pfam" id="PF00307">
    <property type="entry name" value="CH"/>
    <property type="match status" value="2"/>
</dbReference>
<dbReference type="FunFam" id="1.20.58.60:FF:000126">
    <property type="entry name" value="Spectrin repeat containing, nuclear envelope 1a"/>
    <property type="match status" value="1"/>
</dbReference>
<gene>
    <name evidence="20" type="ORF">GDO81_015281</name>
</gene>
<feature type="topological domain" description="Perinuclear space" evidence="14">
    <location>
        <begin position="7310"/>
        <end position="7339"/>
    </location>
</feature>
<dbReference type="FunFam" id="1.20.58.60:FF:000073">
    <property type="entry name" value="Nesprin-1 isoform 1"/>
    <property type="match status" value="1"/>
</dbReference>
<feature type="region of interest" description="Disordered" evidence="16">
    <location>
        <begin position="4845"/>
        <end position="4872"/>
    </location>
</feature>
<evidence type="ECO:0000256" key="3">
    <source>
        <dbReference type="ARBA" id="ARBA00022490"/>
    </source>
</evidence>
<dbReference type="Pfam" id="PF25034">
    <property type="entry name" value="Spectrin_SYNE1"/>
    <property type="match status" value="2"/>
</dbReference>
<keyword evidence="6" id="KW-0677">Repeat</keyword>
<evidence type="ECO:0000256" key="1">
    <source>
        <dbReference type="ARBA" id="ARBA00004245"/>
    </source>
</evidence>
<feature type="coiled-coil region" evidence="15">
    <location>
        <begin position="3435"/>
        <end position="3486"/>
    </location>
</feature>
<dbReference type="InterPro" id="IPR036872">
    <property type="entry name" value="CH_dom_sf"/>
</dbReference>
<evidence type="ECO:0000256" key="6">
    <source>
        <dbReference type="ARBA" id="ARBA00022737"/>
    </source>
</evidence>
<evidence type="ECO:0000256" key="16">
    <source>
        <dbReference type="SAM" id="MobiDB-lite"/>
    </source>
</evidence>
<dbReference type="PROSITE" id="PS51049">
    <property type="entry name" value="KASH"/>
    <property type="match status" value="1"/>
</dbReference>
<feature type="coiled-coil region" evidence="15">
    <location>
        <begin position="2110"/>
        <end position="2144"/>
    </location>
</feature>
<dbReference type="PROSITE" id="PS00019">
    <property type="entry name" value="ACTININ_1"/>
    <property type="match status" value="1"/>
</dbReference>
<keyword evidence="12" id="KW-0539">Nucleus</keyword>
<dbReference type="GO" id="GO:0005856">
    <property type="term" value="C:cytoskeleton"/>
    <property type="evidence" value="ECO:0007669"/>
    <property type="project" value="UniProtKB-SubCell"/>
</dbReference>
<evidence type="ECO:0000256" key="12">
    <source>
        <dbReference type="ARBA" id="ARBA00023242"/>
    </source>
</evidence>
<protein>
    <recommendedName>
        <fullName evidence="22">Nesprin-2</fullName>
    </recommendedName>
</protein>
<keyword evidence="10" id="KW-0009">Actin-binding</keyword>
<feature type="coiled-coil region" evidence="15">
    <location>
        <begin position="1079"/>
        <end position="1135"/>
    </location>
</feature>
<dbReference type="Pfam" id="PF00435">
    <property type="entry name" value="Spectrin"/>
    <property type="match status" value="2"/>
</dbReference>
<feature type="region of interest" description="Disordered" evidence="16">
    <location>
        <begin position="2189"/>
        <end position="2212"/>
    </location>
</feature>
<feature type="compositionally biased region" description="Acidic residues" evidence="16">
    <location>
        <begin position="6786"/>
        <end position="6801"/>
    </location>
</feature>
<evidence type="ECO:0000256" key="8">
    <source>
        <dbReference type="ARBA" id="ARBA00023054"/>
    </source>
</evidence>
<evidence type="ECO:0000313" key="20">
    <source>
        <dbReference type="EMBL" id="KAG8561189.1"/>
    </source>
</evidence>
<dbReference type="EMBL" id="WNYA01000007">
    <property type="protein sequence ID" value="KAG8561189.1"/>
    <property type="molecule type" value="Genomic_DNA"/>
</dbReference>
<keyword evidence="5 14" id="KW-0812">Transmembrane</keyword>
<keyword evidence="8 15" id="KW-0175">Coiled coil</keyword>